<evidence type="ECO:0000313" key="5">
    <source>
        <dbReference type="Proteomes" id="UP001151518"/>
    </source>
</evidence>
<sequence length="244" mass="26907">MLIVGLTGGIATGKSTASRAFQAQGVPVIDADIIAHQIMEPGGVSYKLVVKHFGADILQMDTKAIDRAKLGSIIFNDPAKRQLLNQCTHPYVRRRILYQVFKCYIQGYAMCILDIPLLFESGLDRMCNKVAVISCTAERQLARLMNRNGLSRQEAEARIKSQMPMDEKERRATRVINNNGSIEEMEKQIRKAVVEWRPSVIRTIGSLVASVGLIASLPFARTSMFGLGTLCACTAWILGSVFGS</sequence>
<dbReference type="SUPFAM" id="SSF52540">
    <property type="entry name" value="P-loop containing nucleoside triphosphate hydrolases"/>
    <property type="match status" value="1"/>
</dbReference>
<dbReference type="GO" id="GO:0005524">
    <property type="term" value="F:ATP binding"/>
    <property type="evidence" value="ECO:0007669"/>
    <property type="project" value="UniProtKB-KW"/>
</dbReference>
<evidence type="ECO:0000256" key="1">
    <source>
        <dbReference type="ARBA" id="ARBA00009018"/>
    </source>
</evidence>
<evidence type="ECO:0000256" key="2">
    <source>
        <dbReference type="ARBA" id="ARBA00022741"/>
    </source>
</evidence>
<proteinExistence type="inferred from homology"/>
<dbReference type="FunFam" id="3.40.50.300:FF:000485">
    <property type="entry name" value="Dephospho-CoA kinase CAB5"/>
    <property type="match status" value="1"/>
</dbReference>
<dbReference type="EC" id="2.7.1.24" evidence="4"/>
<dbReference type="Pfam" id="PF01121">
    <property type="entry name" value="CoaE"/>
    <property type="match status" value="1"/>
</dbReference>
<dbReference type="PROSITE" id="PS51219">
    <property type="entry name" value="DPCK"/>
    <property type="match status" value="1"/>
</dbReference>
<dbReference type="AlphaFoldDB" id="A0A9W8G3J1"/>
<dbReference type="GO" id="GO:0005737">
    <property type="term" value="C:cytoplasm"/>
    <property type="evidence" value="ECO:0007669"/>
    <property type="project" value="UniProtKB-ARBA"/>
</dbReference>
<dbReference type="HAMAP" id="MF_00376">
    <property type="entry name" value="Dephospho_CoA_kinase"/>
    <property type="match status" value="1"/>
</dbReference>
<dbReference type="GO" id="GO:0015937">
    <property type="term" value="P:coenzyme A biosynthetic process"/>
    <property type="evidence" value="ECO:0007669"/>
    <property type="project" value="InterPro"/>
</dbReference>
<protein>
    <submittedName>
        <fullName evidence="4">Dephospho-CoA kinase</fullName>
        <ecNumber evidence="4">2.7.1.24</ecNumber>
    </submittedName>
</protein>
<keyword evidence="4" id="KW-0418">Kinase</keyword>
<dbReference type="PANTHER" id="PTHR10695:SF46">
    <property type="entry name" value="BIFUNCTIONAL COENZYME A SYNTHASE-RELATED"/>
    <property type="match status" value="1"/>
</dbReference>
<comment type="caution">
    <text evidence="4">The sequence shown here is derived from an EMBL/GenBank/DDBJ whole genome shotgun (WGS) entry which is preliminary data.</text>
</comment>
<dbReference type="NCBIfam" id="TIGR00152">
    <property type="entry name" value="dephospho-CoA kinase"/>
    <property type="match status" value="1"/>
</dbReference>
<reference evidence="4" key="1">
    <citation type="submission" date="2022-07" db="EMBL/GenBank/DDBJ databases">
        <title>Phylogenomic reconstructions and comparative analyses of Kickxellomycotina fungi.</title>
        <authorList>
            <person name="Reynolds N.K."/>
            <person name="Stajich J.E."/>
            <person name="Barry K."/>
            <person name="Grigoriev I.V."/>
            <person name="Crous P."/>
            <person name="Smith M.E."/>
        </authorList>
    </citation>
    <scope>NUCLEOTIDE SEQUENCE</scope>
    <source>
        <strain evidence="4">NRRL 3115</strain>
    </source>
</reference>
<gene>
    <name evidence="4" type="primary">CAB5</name>
    <name evidence="4" type="ORF">GGI25_005614</name>
</gene>
<dbReference type="OrthoDB" id="247245at2759"/>
<keyword evidence="4" id="KW-0808">Transferase</keyword>
<dbReference type="InterPro" id="IPR001977">
    <property type="entry name" value="Depp_CoAkinase"/>
</dbReference>
<organism evidence="4 5">
    <name type="scientific">Coemansia spiralis</name>
    <dbReference type="NCBI Taxonomy" id="417178"/>
    <lineage>
        <taxon>Eukaryota</taxon>
        <taxon>Fungi</taxon>
        <taxon>Fungi incertae sedis</taxon>
        <taxon>Zoopagomycota</taxon>
        <taxon>Kickxellomycotina</taxon>
        <taxon>Kickxellomycetes</taxon>
        <taxon>Kickxellales</taxon>
        <taxon>Kickxellaceae</taxon>
        <taxon>Coemansia</taxon>
    </lineage>
</organism>
<comment type="similarity">
    <text evidence="1">Belongs to the CoaE family.</text>
</comment>
<dbReference type="Proteomes" id="UP001151518">
    <property type="component" value="Unassembled WGS sequence"/>
</dbReference>
<dbReference type="EMBL" id="JANBTW010000110">
    <property type="protein sequence ID" value="KAJ2671092.1"/>
    <property type="molecule type" value="Genomic_DNA"/>
</dbReference>
<dbReference type="CDD" id="cd02022">
    <property type="entry name" value="DPCK"/>
    <property type="match status" value="1"/>
</dbReference>
<keyword evidence="2" id="KW-0547">Nucleotide-binding</keyword>
<dbReference type="GO" id="GO:0004140">
    <property type="term" value="F:dephospho-CoA kinase activity"/>
    <property type="evidence" value="ECO:0007669"/>
    <property type="project" value="UniProtKB-EC"/>
</dbReference>
<evidence type="ECO:0000313" key="4">
    <source>
        <dbReference type="EMBL" id="KAJ2671092.1"/>
    </source>
</evidence>
<evidence type="ECO:0000256" key="3">
    <source>
        <dbReference type="ARBA" id="ARBA00022840"/>
    </source>
</evidence>
<name>A0A9W8G3J1_9FUNG</name>
<accession>A0A9W8G3J1</accession>
<dbReference type="PANTHER" id="PTHR10695">
    <property type="entry name" value="DEPHOSPHO-COA KINASE-RELATED"/>
    <property type="match status" value="1"/>
</dbReference>
<dbReference type="InterPro" id="IPR027417">
    <property type="entry name" value="P-loop_NTPase"/>
</dbReference>
<keyword evidence="3" id="KW-0067">ATP-binding</keyword>
<dbReference type="Gene3D" id="3.40.50.300">
    <property type="entry name" value="P-loop containing nucleotide triphosphate hydrolases"/>
    <property type="match status" value="1"/>
</dbReference>